<gene>
    <name evidence="2" type="ORF">GCM10011328_06120</name>
</gene>
<comment type="caution">
    <text evidence="2">The sequence shown here is derived from an EMBL/GenBank/DDBJ whole genome shotgun (WGS) entry which is preliminary data.</text>
</comment>
<evidence type="ECO:0000259" key="1">
    <source>
        <dbReference type="Pfam" id="PF03869"/>
    </source>
</evidence>
<dbReference type="Proteomes" id="UP000627464">
    <property type="component" value="Unassembled WGS sequence"/>
</dbReference>
<reference evidence="3" key="1">
    <citation type="journal article" date="2019" name="Int. J. Syst. Evol. Microbiol.">
        <title>The Global Catalogue of Microorganisms (GCM) 10K type strain sequencing project: providing services to taxonomists for standard genome sequencing and annotation.</title>
        <authorList>
            <consortium name="The Broad Institute Genomics Platform"/>
            <consortium name="The Broad Institute Genome Sequencing Center for Infectious Disease"/>
            <person name="Wu L."/>
            <person name="Ma J."/>
        </authorList>
    </citation>
    <scope>NUCLEOTIDE SEQUENCE [LARGE SCALE GENOMIC DNA]</scope>
    <source>
        <strain evidence="3">CGMCC 1.12806</strain>
    </source>
</reference>
<dbReference type="InterPro" id="IPR010985">
    <property type="entry name" value="Ribbon_hlx_hlx"/>
</dbReference>
<sequence length="124" mass="14194">MTEKENPTFVERFTVRMPDGLREAVAERAKANGRSMNSEIVQIIQDALSDDHLMAETERFERYQSELGSEETVDEKMSYLKRLEEDDPFAAALLKETEEHNLRLIKLLGEYIQKSSSKKPTGVG</sequence>
<evidence type="ECO:0000313" key="2">
    <source>
        <dbReference type="EMBL" id="GGA34034.1"/>
    </source>
</evidence>
<dbReference type="Pfam" id="PF03869">
    <property type="entry name" value="Arc"/>
    <property type="match status" value="1"/>
</dbReference>
<evidence type="ECO:0000313" key="3">
    <source>
        <dbReference type="Proteomes" id="UP000627464"/>
    </source>
</evidence>
<keyword evidence="3" id="KW-1185">Reference proteome</keyword>
<dbReference type="InterPro" id="IPR013321">
    <property type="entry name" value="Arc_rbn_hlx_hlx"/>
</dbReference>
<proteinExistence type="predicted"/>
<organism evidence="2 3">
    <name type="scientific">Hafnia psychrotolerans</name>
    <dbReference type="NCBI Taxonomy" id="1477018"/>
    <lineage>
        <taxon>Bacteria</taxon>
        <taxon>Pseudomonadati</taxon>
        <taxon>Pseudomonadota</taxon>
        <taxon>Gammaproteobacteria</taxon>
        <taxon>Enterobacterales</taxon>
        <taxon>Hafniaceae</taxon>
        <taxon>Hafnia</taxon>
    </lineage>
</organism>
<name>A0ABQ1G231_9GAMM</name>
<dbReference type="Gene3D" id="1.10.1220.10">
    <property type="entry name" value="Met repressor-like"/>
    <property type="match status" value="1"/>
</dbReference>
<accession>A0ABQ1G231</accession>
<dbReference type="SUPFAM" id="SSF47598">
    <property type="entry name" value="Ribbon-helix-helix"/>
    <property type="match status" value="1"/>
</dbReference>
<dbReference type="EMBL" id="BMFZ01000001">
    <property type="protein sequence ID" value="GGA34034.1"/>
    <property type="molecule type" value="Genomic_DNA"/>
</dbReference>
<feature type="domain" description="Arc-like DNA binding" evidence="1">
    <location>
        <begin position="11"/>
        <end position="49"/>
    </location>
</feature>
<dbReference type="InterPro" id="IPR005569">
    <property type="entry name" value="Arc_DNA-bd_dom"/>
</dbReference>
<dbReference type="RefSeq" id="WP_188470271.1">
    <property type="nucleotide sequence ID" value="NZ_BMFZ01000001.1"/>
</dbReference>
<protein>
    <recommendedName>
        <fullName evidence="1">Arc-like DNA binding domain-containing protein</fullName>
    </recommendedName>
</protein>